<dbReference type="InterPro" id="IPR034080">
    <property type="entry name" value="Protease_P7-like_dom"/>
</dbReference>
<dbReference type="InterPro" id="IPR023828">
    <property type="entry name" value="Peptidase_S8_Ser-AS"/>
</dbReference>
<dbReference type="AlphaFoldDB" id="A0A317F743"/>
<dbReference type="RefSeq" id="WP_109927953.1">
    <property type="nucleotide sequence ID" value="NZ_QGNY01000001.1"/>
</dbReference>
<dbReference type="PROSITE" id="PS00138">
    <property type="entry name" value="SUBTILASE_SER"/>
    <property type="match status" value="1"/>
</dbReference>
<evidence type="ECO:0000313" key="9">
    <source>
        <dbReference type="EMBL" id="PWS33366.1"/>
    </source>
</evidence>
<feature type="signal peptide" evidence="7">
    <location>
        <begin position="1"/>
        <end position="21"/>
    </location>
</feature>
<evidence type="ECO:0000313" key="10">
    <source>
        <dbReference type="Proteomes" id="UP000245391"/>
    </source>
</evidence>
<evidence type="ECO:0000259" key="8">
    <source>
        <dbReference type="Pfam" id="PF00082"/>
    </source>
</evidence>
<keyword evidence="10" id="KW-1185">Reference proteome</keyword>
<keyword evidence="3 5" id="KW-0378">Hydrolase</keyword>
<evidence type="ECO:0000256" key="1">
    <source>
        <dbReference type="ARBA" id="ARBA00011073"/>
    </source>
</evidence>
<evidence type="ECO:0000256" key="7">
    <source>
        <dbReference type="SAM" id="SignalP"/>
    </source>
</evidence>
<feature type="active site" description="Charge relay system" evidence="5">
    <location>
        <position position="428"/>
    </location>
</feature>
<sequence length="505" mass="55567">MRFLKVSLCAVLFGSTLTLHAQQPGWHLKDLRQDNIFGISLNQAYQFLKGKKFKTLTVAILDSGIDTLHADLQSVLWINKKEHQSNLKDDDKNGYVDDKYGWGFIGGPSTNVGKDNLELTRLIRRGDGLNNPSLLKIFNKAKQEAEENYNRISNLKLTIDTIVRALGVPSPSWADIKKYEPKSIGQTQVKNLLIQQLKTTELQDFLRDHINGGLAYYKDQLDYNYNLNFDPRGLIGDDYNNSYQRYYGNKDVMGVDAHHGTHVAGIIGANRENNLGLQGVADHVKLMALRVVPDGDERDKDVANGIRYAVDNGAKVINMSFGKGYSSDKAAVDAAMRYAASKDVLLVQAAGNSAENIDLVPNFPNRQLLDGHTLENWLVVGASGPNNDANLAAGFSNYGKTCVDLYAPGVGIYSSVPGSKYKKYDGTSMAAPVVAGIAALIRSYYPKLSAQQVKEILIKSVTKVDHPVQLVRNGKKEVVDFSDLCLSGGIVNAAEAVRLAESYRH</sequence>
<comment type="caution">
    <text evidence="9">The sequence shown here is derived from an EMBL/GenBank/DDBJ whole genome shotgun (WGS) entry which is preliminary data.</text>
</comment>
<reference evidence="10" key="1">
    <citation type="submission" date="2018-05" db="EMBL/GenBank/DDBJ databases">
        <title>Pedobacter paludis sp. nov., isolated from wetland soil.</title>
        <authorList>
            <person name="Zhang Y."/>
        </authorList>
    </citation>
    <scope>NUCLEOTIDE SEQUENCE [LARGE SCALE GENOMIC DNA]</scope>
    <source>
        <strain evidence="10">R-8</strain>
    </source>
</reference>
<dbReference type="Pfam" id="PF00082">
    <property type="entry name" value="Peptidase_S8"/>
    <property type="match status" value="1"/>
</dbReference>
<dbReference type="PROSITE" id="PS00136">
    <property type="entry name" value="SUBTILASE_ASP"/>
    <property type="match status" value="1"/>
</dbReference>
<dbReference type="InterPro" id="IPR022398">
    <property type="entry name" value="Peptidase_S8_His-AS"/>
</dbReference>
<feature type="domain" description="Peptidase S8/S53" evidence="8">
    <location>
        <begin position="55"/>
        <end position="464"/>
    </location>
</feature>
<dbReference type="Gene3D" id="3.40.50.200">
    <property type="entry name" value="Peptidase S8/S53 domain"/>
    <property type="match status" value="2"/>
</dbReference>
<dbReference type="InterPro" id="IPR023827">
    <property type="entry name" value="Peptidase_S8_Asp-AS"/>
</dbReference>
<organism evidence="9 10">
    <name type="scientific">Pedobacter paludis</name>
    <dbReference type="NCBI Taxonomy" id="2203212"/>
    <lineage>
        <taxon>Bacteria</taxon>
        <taxon>Pseudomonadati</taxon>
        <taxon>Bacteroidota</taxon>
        <taxon>Sphingobacteriia</taxon>
        <taxon>Sphingobacteriales</taxon>
        <taxon>Sphingobacteriaceae</taxon>
        <taxon>Pedobacter</taxon>
    </lineage>
</organism>
<evidence type="ECO:0000256" key="4">
    <source>
        <dbReference type="ARBA" id="ARBA00022825"/>
    </source>
</evidence>
<name>A0A317F743_9SPHI</name>
<dbReference type="PANTHER" id="PTHR43399">
    <property type="entry name" value="SUBTILISIN-RELATED"/>
    <property type="match status" value="1"/>
</dbReference>
<gene>
    <name evidence="9" type="ORF">DF947_01700</name>
</gene>
<evidence type="ECO:0000256" key="3">
    <source>
        <dbReference type="ARBA" id="ARBA00022801"/>
    </source>
</evidence>
<evidence type="ECO:0000256" key="2">
    <source>
        <dbReference type="ARBA" id="ARBA00022670"/>
    </source>
</evidence>
<dbReference type="InterPro" id="IPR036852">
    <property type="entry name" value="Peptidase_S8/S53_dom_sf"/>
</dbReference>
<feature type="active site" description="Charge relay system" evidence="5">
    <location>
        <position position="259"/>
    </location>
</feature>
<dbReference type="InterPro" id="IPR000209">
    <property type="entry name" value="Peptidase_S8/S53_dom"/>
</dbReference>
<feature type="active site" description="Charge relay system" evidence="5">
    <location>
        <position position="62"/>
    </location>
</feature>
<dbReference type="EMBL" id="QGNY01000001">
    <property type="protein sequence ID" value="PWS33366.1"/>
    <property type="molecule type" value="Genomic_DNA"/>
</dbReference>
<dbReference type="GO" id="GO:0004252">
    <property type="term" value="F:serine-type endopeptidase activity"/>
    <property type="evidence" value="ECO:0007669"/>
    <property type="project" value="UniProtKB-UniRule"/>
</dbReference>
<dbReference type="InterPro" id="IPR051048">
    <property type="entry name" value="Peptidase_S8/S53_subtilisin"/>
</dbReference>
<dbReference type="SUPFAM" id="SSF52743">
    <property type="entry name" value="Subtilisin-like"/>
    <property type="match status" value="1"/>
</dbReference>
<dbReference type="PANTHER" id="PTHR43399:SF4">
    <property type="entry name" value="CELL WALL-ASSOCIATED PROTEASE"/>
    <property type="match status" value="1"/>
</dbReference>
<dbReference type="Proteomes" id="UP000245391">
    <property type="component" value="Unassembled WGS sequence"/>
</dbReference>
<accession>A0A317F743</accession>
<keyword evidence="4 5" id="KW-0720">Serine protease</keyword>
<protein>
    <submittedName>
        <fullName evidence="9">Peptidase S8</fullName>
    </submittedName>
</protein>
<dbReference type="PROSITE" id="PS00137">
    <property type="entry name" value="SUBTILASE_HIS"/>
    <property type="match status" value="1"/>
</dbReference>
<evidence type="ECO:0000256" key="6">
    <source>
        <dbReference type="RuleBase" id="RU003355"/>
    </source>
</evidence>
<dbReference type="OrthoDB" id="9798386at2"/>
<dbReference type="GO" id="GO:0006508">
    <property type="term" value="P:proteolysis"/>
    <property type="evidence" value="ECO:0007669"/>
    <property type="project" value="UniProtKB-KW"/>
</dbReference>
<feature type="chain" id="PRO_5016412334" evidence="7">
    <location>
        <begin position="22"/>
        <end position="505"/>
    </location>
</feature>
<keyword evidence="2 5" id="KW-0645">Protease</keyword>
<dbReference type="InterPro" id="IPR015500">
    <property type="entry name" value="Peptidase_S8_subtilisin-rel"/>
</dbReference>
<dbReference type="CDD" id="cd07483">
    <property type="entry name" value="Peptidases_S8_Subtilisin_Novo-like"/>
    <property type="match status" value="1"/>
</dbReference>
<comment type="similarity">
    <text evidence="1 5 6">Belongs to the peptidase S8 family.</text>
</comment>
<dbReference type="PRINTS" id="PR00723">
    <property type="entry name" value="SUBTILISIN"/>
</dbReference>
<keyword evidence="7" id="KW-0732">Signal</keyword>
<dbReference type="PROSITE" id="PS51892">
    <property type="entry name" value="SUBTILASE"/>
    <property type="match status" value="1"/>
</dbReference>
<proteinExistence type="inferred from homology"/>
<evidence type="ECO:0000256" key="5">
    <source>
        <dbReference type="PROSITE-ProRule" id="PRU01240"/>
    </source>
</evidence>